<protein>
    <submittedName>
        <fullName evidence="3">Pimeloyl-ACP methyl ester carboxylesterase</fullName>
    </submittedName>
</protein>
<accession>A0A1M6LZ92</accession>
<dbReference type="InterPro" id="IPR000639">
    <property type="entry name" value="Epox_hydrolase-like"/>
</dbReference>
<dbReference type="SUPFAM" id="SSF53474">
    <property type="entry name" value="alpha/beta-Hydrolases"/>
    <property type="match status" value="1"/>
</dbReference>
<feature type="domain" description="AB hydrolase-1" evidence="2">
    <location>
        <begin position="90"/>
        <end position="335"/>
    </location>
</feature>
<dbReference type="AlphaFoldDB" id="A0A1M6LZ92"/>
<evidence type="ECO:0000313" key="3">
    <source>
        <dbReference type="EMBL" id="SHJ76518.1"/>
    </source>
</evidence>
<evidence type="ECO:0000259" key="2">
    <source>
        <dbReference type="Pfam" id="PF00561"/>
    </source>
</evidence>
<keyword evidence="1" id="KW-0378">Hydrolase</keyword>
<dbReference type="Proteomes" id="UP000184395">
    <property type="component" value="Unassembled WGS sequence"/>
</dbReference>
<dbReference type="PRINTS" id="PR00412">
    <property type="entry name" value="EPOXHYDRLASE"/>
</dbReference>
<dbReference type="EMBL" id="FRAB01000006">
    <property type="protein sequence ID" value="SHJ76518.1"/>
    <property type="molecule type" value="Genomic_DNA"/>
</dbReference>
<name>A0A1M6LZ92_9BURK</name>
<sequence length="352" mass="39105">MRLRKGIGMPEVIVREDRCCFVGPELVFITQLEKHLVLKKLFSTVVFSAAALLSAPTFAADEFPVPAGFASDYQTVDGVRLHYVKGGSGPLVYLVHGFGQSWYEWHQLMPVLAKDHTVVAVDLPGLGQSGVPASYRATDVAPLLYQLAEKFSGGRKFDLVAHDIGIWNTYPMLVRHQDNIRRAVYMEAPIPDDSIYSFPAFTSKGESPVWHFSFFDADGQLAETLITGKERFFLEYFVKVHAANKAVFTPQLLDLYGKSYAKPQSLHAAFEYFRVLNQDVLDNKQLSRQKIEIPMLAIGGGGNGGMGEYENQTVSRYADHVTGKVLPDCGHWLPEECAGPLNQAVVDFLNTP</sequence>
<dbReference type="InterPro" id="IPR029058">
    <property type="entry name" value="AB_hydrolase_fold"/>
</dbReference>
<evidence type="ECO:0000256" key="1">
    <source>
        <dbReference type="ARBA" id="ARBA00022801"/>
    </source>
</evidence>
<dbReference type="STRING" id="169427.SAMN05192548_100684"/>
<organism evidence="3 4">
    <name type="scientific">Paraburkholderia terricola</name>
    <dbReference type="NCBI Taxonomy" id="169427"/>
    <lineage>
        <taxon>Bacteria</taxon>
        <taxon>Pseudomonadati</taxon>
        <taxon>Pseudomonadota</taxon>
        <taxon>Betaproteobacteria</taxon>
        <taxon>Burkholderiales</taxon>
        <taxon>Burkholderiaceae</taxon>
        <taxon>Paraburkholderia</taxon>
    </lineage>
</organism>
<dbReference type="PANTHER" id="PTHR43329">
    <property type="entry name" value="EPOXIDE HYDROLASE"/>
    <property type="match status" value="1"/>
</dbReference>
<evidence type="ECO:0000313" key="4">
    <source>
        <dbReference type="Proteomes" id="UP000184395"/>
    </source>
</evidence>
<dbReference type="InterPro" id="IPR000073">
    <property type="entry name" value="AB_hydrolase_1"/>
</dbReference>
<dbReference type="GO" id="GO:0016787">
    <property type="term" value="F:hydrolase activity"/>
    <property type="evidence" value="ECO:0007669"/>
    <property type="project" value="UniProtKB-KW"/>
</dbReference>
<dbReference type="Pfam" id="PF00561">
    <property type="entry name" value="Abhydrolase_1"/>
    <property type="match status" value="1"/>
</dbReference>
<gene>
    <name evidence="3" type="ORF">SAMN05192548_100684</name>
</gene>
<dbReference type="Gene3D" id="3.40.50.1820">
    <property type="entry name" value="alpha/beta hydrolase"/>
    <property type="match status" value="1"/>
</dbReference>
<proteinExistence type="predicted"/>
<reference evidence="3 4" key="1">
    <citation type="submission" date="2016-11" db="EMBL/GenBank/DDBJ databases">
        <authorList>
            <person name="Jaros S."/>
            <person name="Januszkiewicz K."/>
            <person name="Wedrychowicz H."/>
        </authorList>
    </citation>
    <scope>NUCLEOTIDE SEQUENCE [LARGE SCALE GENOMIC DNA]</scope>
    <source>
        <strain evidence="3 4">LMG 20594</strain>
    </source>
</reference>